<name>A0AAW1P935_9CHLO</name>
<dbReference type="Proteomes" id="UP001489004">
    <property type="component" value="Unassembled WGS sequence"/>
</dbReference>
<organism evidence="3 4">
    <name type="scientific">[Myrmecia] bisecta</name>
    <dbReference type="NCBI Taxonomy" id="41462"/>
    <lineage>
        <taxon>Eukaryota</taxon>
        <taxon>Viridiplantae</taxon>
        <taxon>Chlorophyta</taxon>
        <taxon>core chlorophytes</taxon>
        <taxon>Trebouxiophyceae</taxon>
        <taxon>Trebouxiales</taxon>
        <taxon>Trebouxiaceae</taxon>
        <taxon>Myrmecia</taxon>
    </lineage>
</organism>
<dbReference type="EMBL" id="JALJOR010000017">
    <property type="protein sequence ID" value="KAK9804845.1"/>
    <property type="molecule type" value="Genomic_DNA"/>
</dbReference>
<evidence type="ECO:0000256" key="2">
    <source>
        <dbReference type="SAM" id="MobiDB-lite"/>
    </source>
</evidence>
<feature type="coiled-coil region" evidence="1">
    <location>
        <begin position="143"/>
        <end position="198"/>
    </location>
</feature>
<protein>
    <submittedName>
        <fullName evidence="3">Uncharacterized protein</fullName>
    </submittedName>
</protein>
<dbReference type="AlphaFoldDB" id="A0AAW1P935"/>
<proteinExistence type="predicted"/>
<sequence length="221" mass="25321">MRHVGLDQPPPRGHDGRHAAEDSVEQGRITAELQLLQQFLEQELQTTISRMAVSARRSLLFDQRFSYLHQREHLSPTRASRAMGPPTNNTRCRSALLDVCHGSIYEQYREHKQQNHDAVAREPAMASYELSLAPSTAVLLQEVKQLRSELTDSRSREARLEASMQQILAERERMQQLWEAERNKVQELKQQMQGALEAAGRNKLQTGLSKLRLRCMKPSLS</sequence>
<keyword evidence="1" id="KW-0175">Coiled coil</keyword>
<feature type="region of interest" description="Disordered" evidence="2">
    <location>
        <begin position="1"/>
        <end position="24"/>
    </location>
</feature>
<evidence type="ECO:0000313" key="3">
    <source>
        <dbReference type="EMBL" id="KAK9804845.1"/>
    </source>
</evidence>
<dbReference type="Pfam" id="PF05565">
    <property type="entry name" value="Sipho_Gp157"/>
    <property type="match status" value="1"/>
</dbReference>
<evidence type="ECO:0000256" key="1">
    <source>
        <dbReference type="SAM" id="Coils"/>
    </source>
</evidence>
<gene>
    <name evidence="3" type="ORF">WJX72_008517</name>
</gene>
<keyword evidence="4" id="KW-1185">Reference proteome</keyword>
<dbReference type="InterPro" id="IPR008840">
    <property type="entry name" value="Sipho_Gp157"/>
</dbReference>
<accession>A0AAW1P935</accession>
<feature type="compositionally biased region" description="Basic and acidic residues" evidence="2">
    <location>
        <begin position="12"/>
        <end position="21"/>
    </location>
</feature>
<reference evidence="3 4" key="1">
    <citation type="journal article" date="2024" name="Nat. Commun.">
        <title>Phylogenomics reveals the evolutionary origins of lichenization in chlorophyte algae.</title>
        <authorList>
            <person name="Puginier C."/>
            <person name="Libourel C."/>
            <person name="Otte J."/>
            <person name="Skaloud P."/>
            <person name="Haon M."/>
            <person name="Grisel S."/>
            <person name="Petersen M."/>
            <person name="Berrin J.G."/>
            <person name="Delaux P.M."/>
            <person name="Dal Grande F."/>
            <person name="Keller J."/>
        </authorList>
    </citation>
    <scope>NUCLEOTIDE SEQUENCE [LARGE SCALE GENOMIC DNA]</scope>
    <source>
        <strain evidence="3 4">SAG 2043</strain>
    </source>
</reference>
<comment type="caution">
    <text evidence="3">The sequence shown here is derived from an EMBL/GenBank/DDBJ whole genome shotgun (WGS) entry which is preliminary data.</text>
</comment>
<evidence type="ECO:0000313" key="4">
    <source>
        <dbReference type="Proteomes" id="UP001489004"/>
    </source>
</evidence>